<dbReference type="AlphaFoldDB" id="A0A6C0CLV3"/>
<keyword evidence="1" id="KW-1133">Transmembrane helix</keyword>
<organism evidence="2">
    <name type="scientific">viral metagenome</name>
    <dbReference type="NCBI Taxonomy" id="1070528"/>
    <lineage>
        <taxon>unclassified sequences</taxon>
        <taxon>metagenomes</taxon>
        <taxon>organismal metagenomes</taxon>
    </lineage>
</organism>
<dbReference type="InterPro" id="IPR043929">
    <property type="entry name" value="DUF5755"/>
</dbReference>
<sequence length="235" mass="25987">MPKKCIPGVICIENTTMFVIVLIILFGTFLWYQRYYLAGKNENVTTTTNHYSALLYPPKHSQHPVIQQHLATIPSQDIRGDVGRCTMGGGTVGDPLTNAYVPPIKCDAGGLMNIPLTMNVPSNGIPINVPTQHYNTQYSQIGILTKRYGSNNEILPLMGRRTITSRDKWQYYTVSGGGAGGNLQTKLPIRVKGKSCSGEYGCSEIYSGDEVYVEGFQDTFEATVYESGMFSYIPY</sequence>
<keyword evidence="1" id="KW-0472">Membrane</keyword>
<dbReference type="Pfam" id="PF19059">
    <property type="entry name" value="DUF5755"/>
    <property type="match status" value="1"/>
</dbReference>
<feature type="transmembrane region" description="Helical" evidence="1">
    <location>
        <begin position="6"/>
        <end position="32"/>
    </location>
</feature>
<name>A0A6C0CLV3_9ZZZZ</name>
<evidence type="ECO:0000256" key="1">
    <source>
        <dbReference type="SAM" id="Phobius"/>
    </source>
</evidence>
<evidence type="ECO:0000313" key="2">
    <source>
        <dbReference type="EMBL" id="QHT05441.1"/>
    </source>
</evidence>
<protein>
    <submittedName>
        <fullName evidence="2">Uncharacterized protein</fullName>
    </submittedName>
</protein>
<keyword evidence="1" id="KW-0812">Transmembrane</keyword>
<reference evidence="2" key="1">
    <citation type="journal article" date="2020" name="Nature">
        <title>Giant virus diversity and host interactions through global metagenomics.</title>
        <authorList>
            <person name="Schulz F."/>
            <person name="Roux S."/>
            <person name="Paez-Espino D."/>
            <person name="Jungbluth S."/>
            <person name="Walsh D.A."/>
            <person name="Denef V.J."/>
            <person name="McMahon K.D."/>
            <person name="Konstantinidis K.T."/>
            <person name="Eloe-Fadrosh E.A."/>
            <person name="Kyrpides N.C."/>
            <person name="Woyke T."/>
        </authorList>
    </citation>
    <scope>NUCLEOTIDE SEQUENCE</scope>
    <source>
        <strain evidence="2">GVMAG-M-3300021375-17</strain>
    </source>
</reference>
<accession>A0A6C0CLV3</accession>
<dbReference type="EMBL" id="MN739454">
    <property type="protein sequence ID" value="QHT05441.1"/>
    <property type="molecule type" value="Genomic_DNA"/>
</dbReference>
<proteinExistence type="predicted"/>